<protein>
    <submittedName>
        <fullName evidence="1">Uncharacterized protein</fullName>
    </submittedName>
</protein>
<dbReference type="AlphaFoldDB" id="A0A6C0C0X7"/>
<dbReference type="EMBL" id="MN739312">
    <property type="protein sequence ID" value="QHS98066.1"/>
    <property type="molecule type" value="Genomic_DNA"/>
</dbReference>
<organism evidence="1">
    <name type="scientific">viral metagenome</name>
    <dbReference type="NCBI Taxonomy" id="1070528"/>
    <lineage>
        <taxon>unclassified sequences</taxon>
        <taxon>metagenomes</taxon>
        <taxon>organismal metagenomes</taxon>
    </lineage>
</organism>
<evidence type="ECO:0000313" key="1">
    <source>
        <dbReference type="EMBL" id="QHS98066.1"/>
    </source>
</evidence>
<name>A0A6C0C0X7_9ZZZZ</name>
<sequence length="79" mass="9109">MNFKRLLHTDLGQIFVSLFLGIGTATLFRKVCNDKDCLDFKGPVLQDFKDKKYKFNGKCYKYSTTSISCDEKKNTIDVN</sequence>
<reference evidence="1" key="1">
    <citation type="journal article" date="2020" name="Nature">
        <title>Giant virus diversity and host interactions through global metagenomics.</title>
        <authorList>
            <person name="Schulz F."/>
            <person name="Roux S."/>
            <person name="Paez-Espino D."/>
            <person name="Jungbluth S."/>
            <person name="Walsh D.A."/>
            <person name="Denef V.J."/>
            <person name="McMahon K.D."/>
            <person name="Konstantinidis K.T."/>
            <person name="Eloe-Fadrosh E.A."/>
            <person name="Kyrpides N.C."/>
            <person name="Woyke T."/>
        </authorList>
    </citation>
    <scope>NUCLEOTIDE SEQUENCE</scope>
    <source>
        <strain evidence="1">GVMAG-M-3300020182-84</strain>
    </source>
</reference>
<accession>A0A6C0C0X7</accession>
<proteinExistence type="predicted"/>